<dbReference type="InterPro" id="IPR005490">
    <property type="entry name" value="LD_TPept_cat_dom"/>
</dbReference>
<dbReference type="Pfam" id="PF03734">
    <property type="entry name" value="YkuD"/>
    <property type="match status" value="1"/>
</dbReference>
<evidence type="ECO:0000256" key="2">
    <source>
        <dbReference type="ARBA" id="ARBA00022679"/>
    </source>
</evidence>
<dbReference type="InterPro" id="IPR038063">
    <property type="entry name" value="Transpep_catalytic_dom"/>
</dbReference>
<dbReference type="GO" id="GO:0008360">
    <property type="term" value="P:regulation of cell shape"/>
    <property type="evidence" value="ECO:0007669"/>
    <property type="project" value="UniProtKB-UniRule"/>
</dbReference>
<comment type="caution">
    <text evidence="10">The sequence shown here is derived from an EMBL/GenBank/DDBJ whole genome shotgun (WGS) entry which is preliminary data.</text>
</comment>
<dbReference type="Gene3D" id="2.40.440.10">
    <property type="entry name" value="L,D-transpeptidase catalytic domain-like"/>
    <property type="match status" value="1"/>
</dbReference>
<protein>
    <recommendedName>
        <fullName evidence="9">L,D-TPase catalytic domain-containing protein</fullName>
    </recommendedName>
</protein>
<accession>A0A840IA07</accession>
<proteinExistence type="predicted"/>
<comment type="pathway">
    <text evidence="1 6">Cell wall biogenesis; peptidoglycan biosynthesis.</text>
</comment>
<evidence type="ECO:0000256" key="1">
    <source>
        <dbReference type="ARBA" id="ARBA00004752"/>
    </source>
</evidence>
<dbReference type="Proteomes" id="UP000585272">
    <property type="component" value="Unassembled WGS sequence"/>
</dbReference>
<evidence type="ECO:0000256" key="4">
    <source>
        <dbReference type="ARBA" id="ARBA00022984"/>
    </source>
</evidence>
<dbReference type="GO" id="GO:0071972">
    <property type="term" value="F:peptidoglycan L,D-transpeptidase activity"/>
    <property type="evidence" value="ECO:0007669"/>
    <property type="project" value="TreeGrafter"/>
</dbReference>
<name>A0A840IA07_9ACTN</name>
<dbReference type="CDD" id="cd16913">
    <property type="entry name" value="YkuD_like"/>
    <property type="match status" value="1"/>
</dbReference>
<dbReference type="InterPro" id="IPR050979">
    <property type="entry name" value="LD-transpeptidase"/>
</dbReference>
<feature type="signal peptide" evidence="8">
    <location>
        <begin position="1"/>
        <end position="34"/>
    </location>
</feature>
<evidence type="ECO:0000256" key="3">
    <source>
        <dbReference type="ARBA" id="ARBA00022960"/>
    </source>
</evidence>
<keyword evidence="2" id="KW-0808">Transferase</keyword>
<gene>
    <name evidence="10" type="ORF">BDZ31_000333</name>
</gene>
<feature type="region of interest" description="Disordered" evidence="7">
    <location>
        <begin position="34"/>
        <end position="64"/>
    </location>
</feature>
<evidence type="ECO:0000313" key="11">
    <source>
        <dbReference type="Proteomes" id="UP000585272"/>
    </source>
</evidence>
<evidence type="ECO:0000259" key="9">
    <source>
        <dbReference type="PROSITE" id="PS52029"/>
    </source>
</evidence>
<feature type="chain" id="PRO_5032490807" description="L,D-TPase catalytic domain-containing protein" evidence="8">
    <location>
        <begin position="35"/>
        <end position="268"/>
    </location>
</feature>
<dbReference type="PROSITE" id="PS52029">
    <property type="entry name" value="LD_TPASE"/>
    <property type="match status" value="1"/>
</dbReference>
<evidence type="ECO:0000256" key="8">
    <source>
        <dbReference type="SAM" id="SignalP"/>
    </source>
</evidence>
<evidence type="ECO:0000256" key="6">
    <source>
        <dbReference type="PROSITE-ProRule" id="PRU01373"/>
    </source>
</evidence>
<keyword evidence="11" id="KW-1185">Reference proteome</keyword>
<dbReference type="EMBL" id="JACHNU010000001">
    <property type="protein sequence ID" value="MBB4660760.1"/>
    <property type="molecule type" value="Genomic_DNA"/>
</dbReference>
<dbReference type="GO" id="GO:0071555">
    <property type="term" value="P:cell wall organization"/>
    <property type="evidence" value="ECO:0007669"/>
    <property type="project" value="UniProtKB-UniRule"/>
</dbReference>
<feature type="active site" description="Proton donor/acceptor" evidence="6">
    <location>
        <position position="226"/>
    </location>
</feature>
<keyword evidence="5 6" id="KW-0961">Cell wall biogenesis/degradation</keyword>
<dbReference type="PANTHER" id="PTHR30582">
    <property type="entry name" value="L,D-TRANSPEPTIDASE"/>
    <property type="match status" value="1"/>
</dbReference>
<organism evidence="10 11">
    <name type="scientific">Conexibacter arvalis</name>
    <dbReference type="NCBI Taxonomy" id="912552"/>
    <lineage>
        <taxon>Bacteria</taxon>
        <taxon>Bacillati</taxon>
        <taxon>Actinomycetota</taxon>
        <taxon>Thermoleophilia</taxon>
        <taxon>Solirubrobacterales</taxon>
        <taxon>Conexibacteraceae</taxon>
        <taxon>Conexibacter</taxon>
    </lineage>
</organism>
<dbReference type="GO" id="GO:0005576">
    <property type="term" value="C:extracellular region"/>
    <property type="evidence" value="ECO:0007669"/>
    <property type="project" value="TreeGrafter"/>
</dbReference>
<sequence length="268" mass="28594">MLRSAPPTSVPSRRGLVALLLLVVLALAPAVASAADRQEPPPSDQSGQEAPGDAPGPEIHGPTPRAAWTARIVDPVVARVRPHPRARAVRRLTPRAQWWGGPEVLLVLGSRVVDGERWLDVLVKGMPAGSHGWIPEYAATVRRTDRRIVVDLSARTLVFQRAGKTRLRSRVVIGARGTPTPTGQFAVDAAPSVPRRAKLGPRVLAVVAYSRTLTEYDGGLPQTAIHAAEYLGAPLGSAASHGCVRMPQRLVNRLLALAPRGTPVLIQP</sequence>
<dbReference type="AlphaFoldDB" id="A0A840IA07"/>
<reference evidence="10 11" key="1">
    <citation type="submission" date="2020-08" db="EMBL/GenBank/DDBJ databases">
        <title>Genomic Encyclopedia of Archaeal and Bacterial Type Strains, Phase II (KMG-II): from individual species to whole genera.</title>
        <authorList>
            <person name="Goeker M."/>
        </authorList>
    </citation>
    <scope>NUCLEOTIDE SEQUENCE [LARGE SCALE GENOMIC DNA]</scope>
    <source>
        <strain evidence="10 11">DSM 23288</strain>
    </source>
</reference>
<dbReference type="GO" id="GO:0018104">
    <property type="term" value="P:peptidoglycan-protein cross-linking"/>
    <property type="evidence" value="ECO:0007669"/>
    <property type="project" value="TreeGrafter"/>
</dbReference>
<keyword evidence="3 6" id="KW-0133">Cell shape</keyword>
<keyword evidence="8" id="KW-0732">Signal</keyword>
<evidence type="ECO:0000256" key="7">
    <source>
        <dbReference type="SAM" id="MobiDB-lite"/>
    </source>
</evidence>
<feature type="active site" description="Nucleophile" evidence="6">
    <location>
        <position position="243"/>
    </location>
</feature>
<dbReference type="UniPathway" id="UPA00219"/>
<feature type="domain" description="L,D-TPase catalytic" evidence="9">
    <location>
        <begin position="146"/>
        <end position="267"/>
    </location>
</feature>
<evidence type="ECO:0000313" key="10">
    <source>
        <dbReference type="EMBL" id="MBB4660760.1"/>
    </source>
</evidence>
<dbReference type="PANTHER" id="PTHR30582:SF2">
    <property type="entry name" value="L,D-TRANSPEPTIDASE YCIB-RELATED"/>
    <property type="match status" value="1"/>
</dbReference>
<dbReference type="GO" id="GO:0016740">
    <property type="term" value="F:transferase activity"/>
    <property type="evidence" value="ECO:0007669"/>
    <property type="project" value="UniProtKB-KW"/>
</dbReference>
<evidence type="ECO:0000256" key="5">
    <source>
        <dbReference type="ARBA" id="ARBA00023316"/>
    </source>
</evidence>
<dbReference type="SUPFAM" id="SSF141523">
    <property type="entry name" value="L,D-transpeptidase catalytic domain-like"/>
    <property type="match status" value="1"/>
</dbReference>
<keyword evidence="4 6" id="KW-0573">Peptidoglycan synthesis</keyword>